<reference evidence="3 4" key="1">
    <citation type="submission" date="2020-03" db="EMBL/GenBank/DDBJ databases">
        <title>Nocardioides sp. nov., isolated from fish.</title>
        <authorList>
            <person name="Hyun D.-W."/>
            <person name="Bae J.-W."/>
        </authorList>
    </citation>
    <scope>NUCLEOTIDE SEQUENCE [LARGE SCALE GENOMIC DNA]</scope>
    <source>
        <strain evidence="3 4">HDW12A</strain>
    </source>
</reference>
<protein>
    <submittedName>
        <fullName evidence="3">NUDIX domain-containing protein</fullName>
    </submittedName>
</protein>
<dbReference type="InterPro" id="IPR015797">
    <property type="entry name" value="NUDIX_hydrolase-like_dom_sf"/>
</dbReference>
<gene>
    <name evidence="3" type="ORF">G7071_09600</name>
</gene>
<evidence type="ECO:0000256" key="1">
    <source>
        <dbReference type="ARBA" id="ARBA00005582"/>
    </source>
</evidence>
<keyword evidence="4" id="KW-1185">Reference proteome</keyword>
<dbReference type="RefSeq" id="WP_166317927.1">
    <property type="nucleotide sequence ID" value="NZ_CP049866.1"/>
</dbReference>
<evidence type="ECO:0000313" key="4">
    <source>
        <dbReference type="Proteomes" id="UP000502035"/>
    </source>
</evidence>
<dbReference type="CDD" id="cd03674">
    <property type="entry name" value="NUDIX_Hydrolase"/>
    <property type="match status" value="1"/>
</dbReference>
<dbReference type="InterPro" id="IPR000086">
    <property type="entry name" value="NUDIX_hydrolase_dom"/>
</dbReference>
<accession>A0A6G7YFR7</accession>
<dbReference type="PROSITE" id="PS51462">
    <property type="entry name" value="NUDIX"/>
    <property type="match status" value="1"/>
</dbReference>
<dbReference type="EMBL" id="CP049866">
    <property type="protein sequence ID" value="QIK75662.1"/>
    <property type="molecule type" value="Genomic_DNA"/>
</dbReference>
<dbReference type="Gene3D" id="3.90.79.10">
    <property type="entry name" value="Nucleoside Triphosphate Pyrophosphohydrolase"/>
    <property type="match status" value="1"/>
</dbReference>
<evidence type="ECO:0000313" key="3">
    <source>
        <dbReference type="EMBL" id="QIK75662.1"/>
    </source>
</evidence>
<comment type="similarity">
    <text evidence="1">Belongs to the Nudix hydrolase family.</text>
</comment>
<dbReference type="KEGG" id="npi:G7071_09600"/>
<proteinExistence type="inferred from homology"/>
<evidence type="ECO:0000259" key="2">
    <source>
        <dbReference type="PROSITE" id="PS51462"/>
    </source>
</evidence>
<name>A0A6G7YFR7_9ACTN</name>
<dbReference type="SUPFAM" id="SSF55811">
    <property type="entry name" value="Nudix"/>
    <property type="match status" value="1"/>
</dbReference>
<feature type="domain" description="Nudix hydrolase" evidence="2">
    <location>
        <begin position="44"/>
        <end position="183"/>
    </location>
</feature>
<dbReference type="PANTHER" id="PTHR43736:SF1">
    <property type="entry name" value="DIHYDRONEOPTERIN TRIPHOSPHATE DIPHOSPHATASE"/>
    <property type="match status" value="1"/>
</dbReference>
<dbReference type="PANTHER" id="PTHR43736">
    <property type="entry name" value="ADP-RIBOSE PYROPHOSPHATASE"/>
    <property type="match status" value="1"/>
</dbReference>
<sequence length="193" mass="21232">MIHDDALAVLGAWAPPSPRDAALRERYLDHLHAHPDGLLRTCFPDHLTAGAVVVSHAGDAVLLNHHRKADAWLAFGGHVEPGDQTLAGAARRELVEESGLVEFDFDPVPLSLDEHAVEFCSDAGTVHHLDVRFLALASPDENHVVSEESNDVRWWPVAALPKTFEDMYLLIEAAVRRAREAHPRTSSAVRVSR</sequence>
<dbReference type="Pfam" id="PF00293">
    <property type="entry name" value="NUDIX"/>
    <property type="match status" value="1"/>
</dbReference>
<dbReference type="AlphaFoldDB" id="A0A6G7YFR7"/>
<dbReference type="Proteomes" id="UP000502035">
    <property type="component" value="Chromosome"/>
</dbReference>
<organism evidence="3 4">
    <name type="scientific">Nocardioides piscis</name>
    <dbReference type="NCBI Taxonomy" id="2714938"/>
    <lineage>
        <taxon>Bacteria</taxon>
        <taxon>Bacillati</taxon>
        <taxon>Actinomycetota</taxon>
        <taxon>Actinomycetes</taxon>
        <taxon>Propionibacteriales</taxon>
        <taxon>Nocardioidaceae</taxon>
        <taxon>Nocardioides</taxon>
    </lineage>
</organism>